<keyword evidence="4" id="KW-1185">Reference proteome</keyword>
<evidence type="ECO:0000313" key="3">
    <source>
        <dbReference type="EMBL" id="BBX59349.1"/>
    </source>
</evidence>
<reference evidence="3 4" key="1">
    <citation type="journal article" date="2019" name="Emerg. Microbes Infect.">
        <title>Comprehensive subspecies identification of 175 nontuberculous mycobacteria species based on 7547 genomic profiles.</title>
        <authorList>
            <person name="Matsumoto Y."/>
            <person name="Kinjo T."/>
            <person name="Motooka D."/>
            <person name="Nabeya D."/>
            <person name="Jung N."/>
            <person name="Uechi K."/>
            <person name="Horii T."/>
            <person name="Iida T."/>
            <person name="Fujita J."/>
            <person name="Nakamura S."/>
        </authorList>
    </citation>
    <scope>NUCLEOTIDE SEQUENCE [LARGE SCALE GENOMIC DNA]</scope>
    <source>
        <strain evidence="3 4">JCM 12657</strain>
    </source>
</reference>
<sequence>MAFAALIVTPIFAKFLAAEANSSGAAMTYDMCPRFGQEQSEFSKPESTSRAEQSLIDGVDPQTRLPAIAGPSDAPSAMQGGTGQTPARKTDNPLGDR</sequence>
<name>A0A7I7LJ68_9MYCO</name>
<dbReference type="KEGG" id="msho:MSHO_46940"/>
<protein>
    <submittedName>
        <fullName evidence="3">Uncharacterized protein</fullName>
    </submittedName>
</protein>
<feature type="compositionally biased region" description="Basic and acidic residues" evidence="1">
    <location>
        <begin position="88"/>
        <end position="97"/>
    </location>
</feature>
<dbReference type="EMBL" id="AP022572">
    <property type="protein sequence ID" value="BBX59349.1"/>
    <property type="molecule type" value="Genomic_DNA"/>
</dbReference>
<feature type="region of interest" description="Disordered" evidence="1">
    <location>
        <begin position="37"/>
        <end position="97"/>
    </location>
</feature>
<dbReference type="RefSeq" id="WP_198968073.1">
    <property type="nucleotide sequence ID" value="NZ_AP022572.1"/>
</dbReference>
<dbReference type="AlphaFoldDB" id="A0A7I7LJ68"/>
<feature type="chain" id="PRO_5039131559" evidence="2">
    <location>
        <begin position="21"/>
        <end position="97"/>
    </location>
</feature>
<proteinExistence type="predicted"/>
<accession>A0A7I7LJ68</accession>
<evidence type="ECO:0000256" key="1">
    <source>
        <dbReference type="SAM" id="MobiDB-lite"/>
    </source>
</evidence>
<organism evidence="3 4">
    <name type="scientific">Mycobacterium shottsii</name>
    <dbReference type="NCBI Taxonomy" id="133549"/>
    <lineage>
        <taxon>Bacteria</taxon>
        <taxon>Bacillati</taxon>
        <taxon>Actinomycetota</taxon>
        <taxon>Actinomycetes</taxon>
        <taxon>Mycobacteriales</taxon>
        <taxon>Mycobacteriaceae</taxon>
        <taxon>Mycobacterium</taxon>
        <taxon>Mycobacterium ulcerans group</taxon>
    </lineage>
</organism>
<keyword evidence="2" id="KW-0732">Signal</keyword>
<feature type="signal peptide" evidence="2">
    <location>
        <begin position="1"/>
        <end position="20"/>
    </location>
</feature>
<dbReference type="Proteomes" id="UP000467164">
    <property type="component" value="Chromosome"/>
</dbReference>
<evidence type="ECO:0000313" key="4">
    <source>
        <dbReference type="Proteomes" id="UP000467164"/>
    </source>
</evidence>
<evidence type="ECO:0000256" key="2">
    <source>
        <dbReference type="SAM" id="SignalP"/>
    </source>
</evidence>
<gene>
    <name evidence="3" type="ORF">MSHO_46940</name>
</gene>